<accession>A0ABR2VNC1</accession>
<proteinExistence type="predicted"/>
<dbReference type="EMBL" id="JASJQH010008875">
    <property type="protein sequence ID" value="KAK9686179.1"/>
    <property type="molecule type" value="Genomic_DNA"/>
</dbReference>
<comment type="caution">
    <text evidence="2">The sequence shown here is derived from an EMBL/GenBank/DDBJ whole genome shotgun (WGS) entry which is preliminary data.</text>
</comment>
<feature type="compositionally biased region" description="Polar residues" evidence="1">
    <location>
        <begin position="43"/>
        <end position="55"/>
    </location>
</feature>
<protein>
    <submittedName>
        <fullName evidence="2">Uncharacterized protein</fullName>
    </submittedName>
</protein>
<organism evidence="2 3">
    <name type="scientific">Basidiobolus ranarum</name>
    <dbReference type="NCBI Taxonomy" id="34480"/>
    <lineage>
        <taxon>Eukaryota</taxon>
        <taxon>Fungi</taxon>
        <taxon>Fungi incertae sedis</taxon>
        <taxon>Zoopagomycota</taxon>
        <taxon>Entomophthoromycotina</taxon>
        <taxon>Basidiobolomycetes</taxon>
        <taxon>Basidiobolales</taxon>
        <taxon>Basidiobolaceae</taxon>
        <taxon>Basidiobolus</taxon>
    </lineage>
</organism>
<dbReference type="Proteomes" id="UP001479436">
    <property type="component" value="Unassembled WGS sequence"/>
</dbReference>
<feature type="non-terminal residue" evidence="2">
    <location>
        <position position="71"/>
    </location>
</feature>
<feature type="compositionally biased region" description="Polar residues" evidence="1">
    <location>
        <begin position="62"/>
        <end position="71"/>
    </location>
</feature>
<evidence type="ECO:0000313" key="3">
    <source>
        <dbReference type="Proteomes" id="UP001479436"/>
    </source>
</evidence>
<gene>
    <name evidence="2" type="ORF">K7432_015245</name>
</gene>
<evidence type="ECO:0000313" key="2">
    <source>
        <dbReference type="EMBL" id="KAK9686179.1"/>
    </source>
</evidence>
<keyword evidence="3" id="KW-1185">Reference proteome</keyword>
<feature type="region of interest" description="Disordered" evidence="1">
    <location>
        <begin position="25"/>
        <end position="71"/>
    </location>
</feature>
<sequence length="71" mass="8007">MRREKRDSVPESLADTLVTHYSSAHESVGDMISPKSEKPAQDLNPSQFCYTNSANERYLSNPEASSSERWS</sequence>
<evidence type="ECO:0000256" key="1">
    <source>
        <dbReference type="SAM" id="MobiDB-lite"/>
    </source>
</evidence>
<reference evidence="2 3" key="1">
    <citation type="submission" date="2023-04" db="EMBL/GenBank/DDBJ databases">
        <title>Genome of Basidiobolus ranarum AG-B5.</title>
        <authorList>
            <person name="Stajich J.E."/>
            <person name="Carter-House D."/>
            <person name="Gryganskyi A."/>
        </authorList>
    </citation>
    <scope>NUCLEOTIDE SEQUENCE [LARGE SCALE GENOMIC DNA]</scope>
    <source>
        <strain evidence="2 3">AG-B5</strain>
    </source>
</reference>
<name>A0ABR2VNC1_9FUNG</name>